<keyword evidence="1" id="KW-0575">Peroxidase</keyword>
<evidence type="ECO:0000313" key="2">
    <source>
        <dbReference type="Proteomes" id="UP001165960"/>
    </source>
</evidence>
<protein>
    <submittedName>
        <fullName evidence="1">Catalase A</fullName>
        <ecNumber evidence="1">1.11.1.6</ecNumber>
    </submittedName>
</protein>
<sequence length="499" mass="56292">MKCLILSLATTVLCQGQKSQPLTTNDGQPIDNDMSLLTVGQDGPALLQDFQFIEKMAHFDRERIPERVVHAKGSGAYGYFEVTKDITKLTIAKVFSSVGKRTRVFTRFSTVGQEHGSSDSVRDPRGFAVKFYTEDGNWDLVGNNLPVFFIRDATKFPDFVHTQKRNPQSGLPDPDAFWDFLSKSPESVHMVTFLFSDLGIPEALPFMNGFGVHAFKLVKADGDYNYVKFHWITEQGIRNLTSAQAAIYAGSDKDRDRKQLFNTIKNKKYPSWKMHIQVMTKEQANKVGPAAIDATKIWPEDKFPLHEVGRLVLNQNPDNFFAETEQSAFTPGHIVRGIDFSEDKMLMGRVFAYGDTHRHRLGTNYLQIPVNRPNVTVYNNQRDGAMSVLGNFGSRPNYFAGDGQFAHTLQSNVAKSRYSGQIGRYIKEVTPDDFTQAGELYRKYDSAQRDRLIKAIASHLKDANPTIRERQFKVFSKADPDYGSRVKAAVNSLLKKSQA</sequence>
<keyword evidence="2" id="KW-1185">Reference proteome</keyword>
<organism evidence="1 2">
    <name type="scientific">Entomophthora muscae</name>
    <dbReference type="NCBI Taxonomy" id="34485"/>
    <lineage>
        <taxon>Eukaryota</taxon>
        <taxon>Fungi</taxon>
        <taxon>Fungi incertae sedis</taxon>
        <taxon>Zoopagomycota</taxon>
        <taxon>Entomophthoromycotina</taxon>
        <taxon>Entomophthoromycetes</taxon>
        <taxon>Entomophthorales</taxon>
        <taxon>Entomophthoraceae</taxon>
        <taxon>Entomophthora</taxon>
    </lineage>
</organism>
<accession>A0ACC2THG3</accession>
<reference evidence="1" key="1">
    <citation type="submission" date="2022-04" db="EMBL/GenBank/DDBJ databases">
        <title>Genome of the entomopathogenic fungus Entomophthora muscae.</title>
        <authorList>
            <person name="Elya C."/>
            <person name="Lovett B.R."/>
            <person name="Lee E."/>
            <person name="Macias A.M."/>
            <person name="Hajek A.E."/>
            <person name="De Bivort B.L."/>
            <person name="Kasson M.T."/>
            <person name="De Fine Licht H.H."/>
            <person name="Stajich J.E."/>
        </authorList>
    </citation>
    <scope>NUCLEOTIDE SEQUENCE</scope>
    <source>
        <strain evidence="1">Berkeley</strain>
    </source>
</reference>
<dbReference type="EMBL" id="QTSX02002877">
    <property type="protein sequence ID" value="KAJ9073977.1"/>
    <property type="molecule type" value="Genomic_DNA"/>
</dbReference>
<gene>
    <name evidence="1" type="primary">CAT1_1</name>
    <name evidence="1" type="ORF">DSO57_1010956</name>
</gene>
<comment type="caution">
    <text evidence="1">The sequence shown here is derived from an EMBL/GenBank/DDBJ whole genome shotgun (WGS) entry which is preliminary data.</text>
</comment>
<keyword evidence="1" id="KW-0560">Oxidoreductase</keyword>
<evidence type="ECO:0000313" key="1">
    <source>
        <dbReference type="EMBL" id="KAJ9073977.1"/>
    </source>
</evidence>
<proteinExistence type="predicted"/>
<name>A0ACC2THG3_9FUNG</name>
<dbReference type="Proteomes" id="UP001165960">
    <property type="component" value="Unassembled WGS sequence"/>
</dbReference>
<dbReference type="EC" id="1.11.1.6" evidence="1"/>